<dbReference type="GO" id="GO:0016787">
    <property type="term" value="F:hydrolase activity"/>
    <property type="evidence" value="ECO:0007669"/>
    <property type="project" value="UniProtKB-KW"/>
</dbReference>
<protein>
    <submittedName>
        <fullName evidence="1">HAD family hydrolase</fullName>
    </submittedName>
</protein>
<sequence>MKGYKGVFYDLDGTVLNTLDMNMYPLMKIIEEETGEAWRFEQVIKFASYPGMAVMEELGFEDKERVYARWVRYVNEYEEGAVVFEGFVDVFEALASKGIVQGIVSAKTREQYEVDVVRQGLDRFMQLAILADDTKQHKPHPEPLLLGLNRVNLLADEVLYIGDSLADYQAAQQAQMDFAYAKWGSMSAEGILHPTYVLQQPKDVLTLFE</sequence>
<dbReference type="SFLD" id="SFLDG01129">
    <property type="entry name" value="C1.5:_HAD__Beta-PGM__Phosphata"/>
    <property type="match status" value="1"/>
</dbReference>
<keyword evidence="2" id="KW-1185">Reference proteome</keyword>
<dbReference type="EMBL" id="CP102453">
    <property type="protein sequence ID" value="UUX34953.1"/>
    <property type="molecule type" value="Genomic_DNA"/>
</dbReference>
<reference evidence="1 2" key="1">
    <citation type="submission" date="2022-08" db="EMBL/GenBank/DDBJ databases">
        <title>Aerococcaceae sp. nov isolated from spoiled eye mask.</title>
        <authorList>
            <person name="Zhou G."/>
            <person name="Xie X.-B."/>
            <person name="Shi Q.-S."/>
            <person name="Wang Y.-S."/>
            <person name="Wen X."/>
            <person name="Peng H."/>
            <person name="Yang X.-J."/>
            <person name="Tao H.-B."/>
            <person name="Huang X.-M."/>
        </authorList>
    </citation>
    <scope>NUCLEOTIDE SEQUENCE [LARGE SCALE GENOMIC DNA]</scope>
    <source>
        <strain evidence="2">DM20194951</strain>
    </source>
</reference>
<name>A0ABY5P954_9LACT</name>
<dbReference type="InterPro" id="IPR006439">
    <property type="entry name" value="HAD-SF_hydro_IA"/>
</dbReference>
<dbReference type="SUPFAM" id="SSF56784">
    <property type="entry name" value="HAD-like"/>
    <property type="match status" value="1"/>
</dbReference>
<dbReference type="InterPro" id="IPR050155">
    <property type="entry name" value="HAD-like_hydrolase_sf"/>
</dbReference>
<dbReference type="Proteomes" id="UP001315967">
    <property type="component" value="Chromosome"/>
</dbReference>
<dbReference type="PANTHER" id="PTHR43434">
    <property type="entry name" value="PHOSPHOGLYCOLATE PHOSPHATASE"/>
    <property type="match status" value="1"/>
</dbReference>
<keyword evidence="1" id="KW-0378">Hydrolase</keyword>
<dbReference type="Pfam" id="PF13419">
    <property type="entry name" value="HAD_2"/>
    <property type="match status" value="1"/>
</dbReference>
<dbReference type="Gene3D" id="1.10.150.240">
    <property type="entry name" value="Putative phosphatase, domain 2"/>
    <property type="match status" value="1"/>
</dbReference>
<organism evidence="1 2">
    <name type="scientific">Fundicoccus culcitae</name>
    <dbReference type="NCBI Taxonomy" id="2969821"/>
    <lineage>
        <taxon>Bacteria</taxon>
        <taxon>Bacillati</taxon>
        <taxon>Bacillota</taxon>
        <taxon>Bacilli</taxon>
        <taxon>Lactobacillales</taxon>
        <taxon>Aerococcaceae</taxon>
        <taxon>Fundicoccus</taxon>
    </lineage>
</organism>
<dbReference type="InterPro" id="IPR023214">
    <property type="entry name" value="HAD_sf"/>
</dbReference>
<dbReference type="InterPro" id="IPR036412">
    <property type="entry name" value="HAD-like_sf"/>
</dbReference>
<dbReference type="NCBIfam" id="TIGR01549">
    <property type="entry name" value="HAD-SF-IA-v1"/>
    <property type="match status" value="1"/>
</dbReference>
<dbReference type="SFLD" id="SFLDS00003">
    <property type="entry name" value="Haloacid_Dehalogenase"/>
    <property type="match status" value="1"/>
</dbReference>
<evidence type="ECO:0000313" key="1">
    <source>
        <dbReference type="EMBL" id="UUX34953.1"/>
    </source>
</evidence>
<evidence type="ECO:0000313" key="2">
    <source>
        <dbReference type="Proteomes" id="UP001315967"/>
    </source>
</evidence>
<gene>
    <name evidence="1" type="ORF">NRE15_04715</name>
</gene>
<dbReference type="RefSeq" id="WP_313794446.1">
    <property type="nucleotide sequence ID" value="NZ_CP102453.1"/>
</dbReference>
<dbReference type="InterPro" id="IPR023198">
    <property type="entry name" value="PGP-like_dom2"/>
</dbReference>
<dbReference type="InterPro" id="IPR041492">
    <property type="entry name" value="HAD_2"/>
</dbReference>
<proteinExistence type="predicted"/>
<accession>A0ABY5P954</accession>
<dbReference type="Gene3D" id="3.40.50.1000">
    <property type="entry name" value="HAD superfamily/HAD-like"/>
    <property type="match status" value="1"/>
</dbReference>
<dbReference type="PANTHER" id="PTHR43434:SF26">
    <property type="entry name" value="PYROPHOSPHATASE PPAX"/>
    <property type="match status" value="1"/>
</dbReference>